<evidence type="ECO:0000313" key="1">
    <source>
        <dbReference type="EMBL" id="KAJ7544575.1"/>
    </source>
</evidence>
<protein>
    <submittedName>
        <fullName evidence="1">Uncharacterized protein</fullName>
    </submittedName>
</protein>
<sequence length="387" mass="43944">MCGRARCTLASHEVAQACGFPANVRSVDSERYRPSYNVAPGSYLPVVHYESKESSKEPVVHCMKWGLVPSFTKKGTKPDHYRMFNARSESVRQKSSFSRLLSKHRCLVSAEGFYEWKKDGAKKQPYYLHFEDGHPLVFAALYDCWENSEGESLYTFTILTTRSSQHVEWLHDRMPVILDNAESIHAWIDQELAELEFQKLLRPYEGHDLVWYPVTPAMGKPSFDGPQCVEELKPKSSSKSLMSQLFSKAKSEKSDSESTDIHSFLRDGSTSKVLSSADYSEAALSEEEKKAVAAGMEPDEEKPKEVLSNHGDREHDSKVRNSFGMQLPQKHSLGESCAKSSSQDTKEDKVRSEIKRRKTTDSLKSTKGDDLICKDHQKTLLTFFHKQ</sequence>
<name>A0ACC2CRB0_DIPCM</name>
<keyword evidence="2" id="KW-1185">Reference proteome</keyword>
<gene>
    <name evidence="1" type="ORF">O6H91_09G083600</name>
</gene>
<dbReference type="Proteomes" id="UP001162992">
    <property type="component" value="Chromosome 9"/>
</dbReference>
<evidence type="ECO:0000313" key="2">
    <source>
        <dbReference type="Proteomes" id="UP001162992"/>
    </source>
</evidence>
<reference evidence="2" key="1">
    <citation type="journal article" date="2024" name="Proc. Natl. Acad. Sci. U.S.A.">
        <title>Extraordinary preservation of gene collinearity over three hundred million years revealed in homosporous lycophytes.</title>
        <authorList>
            <person name="Li C."/>
            <person name="Wickell D."/>
            <person name="Kuo L.Y."/>
            <person name="Chen X."/>
            <person name="Nie B."/>
            <person name="Liao X."/>
            <person name="Peng D."/>
            <person name="Ji J."/>
            <person name="Jenkins J."/>
            <person name="Williams M."/>
            <person name="Shu S."/>
            <person name="Plott C."/>
            <person name="Barry K."/>
            <person name="Rajasekar S."/>
            <person name="Grimwood J."/>
            <person name="Han X."/>
            <person name="Sun S."/>
            <person name="Hou Z."/>
            <person name="He W."/>
            <person name="Dai G."/>
            <person name="Sun C."/>
            <person name="Schmutz J."/>
            <person name="Leebens-Mack J.H."/>
            <person name="Li F.W."/>
            <person name="Wang L."/>
        </authorList>
    </citation>
    <scope>NUCLEOTIDE SEQUENCE [LARGE SCALE GENOMIC DNA]</scope>
    <source>
        <strain evidence="2">cv. PW_Plant_1</strain>
    </source>
</reference>
<proteinExistence type="predicted"/>
<dbReference type="EMBL" id="CM055100">
    <property type="protein sequence ID" value="KAJ7544575.1"/>
    <property type="molecule type" value="Genomic_DNA"/>
</dbReference>
<accession>A0ACC2CRB0</accession>
<comment type="caution">
    <text evidence="1">The sequence shown here is derived from an EMBL/GenBank/DDBJ whole genome shotgun (WGS) entry which is preliminary data.</text>
</comment>
<organism evidence="1 2">
    <name type="scientific">Diphasiastrum complanatum</name>
    <name type="common">Issler's clubmoss</name>
    <name type="synonym">Lycopodium complanatum</name>
    <dbReference type="NCBI Taxonomy" id="34168"/>
    <lineage>
        <taxon>Eukaryota</taxon>
        <taxon>Viridiplantae</taxon>
        <taxon>Streptophyta</taxon>
        <taxon>Embryophyta</taxon>
        <taxon>Tracheophyta</taxon>
        <taxon>Lycopodiopsida</taxon>
        <taxon>Lycopodiales</taxon>
        <taxon>Lycopodiaceae</taxon>
        <taxon>Lycopodioideae</taxon>
        <taxon>Diphasiastrum</taxon>
    </lineage>
</organism>